<organism evidence="1 2">
    <name type="scientific">Dermacentor silvarum</name>
    <name type="common">Tick</name>
    <dbReference type="NCBI Taxonomy" id="543639"/>
    <lineage>
        <taxon>Eukaryota</taxon>
        <taxon>Metazoa</taxon>
        <taxon>Ecdysozoa</taxon>
        <taxon>Arthropoda</taxon>
        <taxon>Chelicerata</taxon>
        <taxon>Arachnida</taxon>
        <taxon>Acari</taxon>
        <taxon>Parasitiformes</taxon>
        <taxon>Ixodida</taxon>
        <taxon>Ixodoidea</taxon>
        <taxon>Ixodidae</taxon>
        <taxon>Rhipicephalinae</taxon>
        <taxon>Dermacentor</taxon>
    </lineage>
</organism>
<comment type="caution">
    <text evidence="1">The sequence shown here is derived from an EMBL/GenBank/DDBJ whole genome shotgun (WGS) entry which is preliminary data.</text>
</comment>
<keyword evidence="2" id="KW-1185">Reference proteome</keyword>
<accession>A0ACB8DE42</accession>
<proteinExistence type="predicted"/>
<name>A0ACB8DE42_DERSI</name>
<evidence type="ECO:0000313" key="2">
    <source>
        <dbReference type="Proteomes" id="UP000821865"/>
    </source>
</evidence>
<evidence type="ECO:0000313" key="1">
    <source>
        <dbReference type="EMBL" id="KAH7966232.1"/>
    </source>
</evidence>
<reference evidence="1" key="1">
    <citation type="submission" date="2020-05" db="EMBL/GenBank/DDBJ databases">
        <title>Large-scale comparative analyses of tick genomes elucidate their genetic diversity and vector capacities.</title>
        <authorList>
            <person name="Jia N."/>
            <person name="Wang J."/>
            <person name="Shi W."/>
            <person name="Du L."/>
            <person name="Sun Y."/>
            <person name="Zhan W."/>
            <person name="Jiang J."/>
            <person name="Wang Q."/>
            <person name="Zhang B."/>
            <person name="Ji P."/>
            <person name="Sakyi L.B."/>
            <person name="Cui X."/>
            <person name="Yuan T."/>
            <person name="Jiang B."/>
            <person name="Yang W."/>
            <person name="Lam T.T.-Y."/>
            <person name="Chang Q."/>
            <person name="Ding S."/>
            <person name="Wang X."/>
            <person name="Zhu J."/>
            <person name="Ruan X."/>
            <person name="Zhao L."/>
            <person name="Wei J."/>
            <person name="Que T."/>
            <person name="Du C."/>
            <person name="Cheng J."/>
            <person name="Dai P."/>
            <person name="Han X."/>
            <person name="Huang E."/>
            <person name="Gao Y."/>
            <person name="Liu J."/>
            <person name="Shao H."/>
            <person name="Ye R."/>
            <person name="Li L."/>
            <person name="Wei W."/>
            <person name="Wang X."/>
            <person name="Wang C."/>
            <person name="Yang T."/>
            <person name="Huo Q."/>
            <person name="Li W."/>
            <person name="Guo W."/>
            <person name="Chen H."/>
            <person name="Zhou L."/>
            <person name="Ni X."/>
            <person name="Tian J."/>
            <person name="Zhou Y."/>
            <person name="Sheng Y."/>
            <person name="Liu T."/>
            <person name="Pan Y."/>
            <person name="Xia L."/>
            <person name="Li J."/>
            <person name="Zhao F."/>
            <person name="Cao W."/>
        </authorList>
    </citation>
    <scope>NUCLEOTIDE SEQUENCE</scope>
    <source>
        <strain evidence="1">Dsil-2018</strain>
    </source>
</reference>
<sequence>MDSEITLPKPSGHDSFETMEARLSAKMELLIGTAMAQMLAKVDELITSKVNQAVAAQLRTLRKAGPLKDVSGRPSKFSRRIVDIEDDEDCTLAGLDAKSLLHSLLTPNLTMAGTPKVRRSAPSKSASPIIITQWNCRGLRSRTKRADLRLFLSTFEHLPAVVALQEPGKGATLTNYSTFQQDPSSCLCVHRNYTANKVDLDLQTDYSYVMVTLLPLRKQDPSIHILNVYCSPKLQNVSFADLFSRALRVAGQDPLLIVGDFNAPSRVWGYRREEKQAVSDVDNHLLHLWEALHSLVRRWRHQKHNRQLKSRIAELTQKAAEYAAQLADSNWVSRCNTAARQMSSRNTWRLFRALIDPTQTRTETQKHLQRAIHGFAGNTTQLAHMLRDQYLCTTQDTRGTAYSYAGSENAELDQPFQLHDLKAALAKMKRMVDALDLSVGEVFKALSDAGMLDNTIVVFISDNGGTPWGTHSTRSFNWPLRGSKGTVWEGGTRVPAFVWSPLLAKTRRVSEQLMHITDWLPTLYSVAGGDMHTLGELDGIDMWRPLSEGTGSPRVEMLYNIIESRFLNNSALRSGRYKLVLDGTGFMNERYARPGGVRPSDDLDTLLTQSTAARVLRGFYKTEELRFPKDWRKRATLKCGSPEGGQFYANSTVHLFDIIEDPCELNNVAGLHPEVVSFLKTRIGAFEATTKPLQYEPKDPAGFPENHNGTWAPWVKTSCG</sequence>
<dbReference type="EMBL" id="CM023471">
    <property type="protein sequence ID" value="KAH7966232.1"/>
    <property type="molecule type" value="Genomic_DNA"/>
</dbReference>
<dbReference type="Proteomes" id="UP000821865">
    <property type="component" value="Chromosome 2"/>
</dbReference>
<protein>
    <submittedName>
        <fullName evidence="1">Uncharacterized protein</fullName>
    </submittedName>
</protein>
<gene>
    <name evidence="1" type="ORF">HPB49_014690</name>
</gene>